<feature type="region of interest" description="Disordered" evidence="1">
    <location>
        <begin position="26"/>
        <end position="69"/>
    </location>
</feature>
<reference evidence="3" key="1">
    <citation type="submission" date="2024-06" db="EMBL/GenBank/DDBJ databases">
        <title>Multi-omics analyses provide insights into the biosynthesis of the anticancer antibiotic pleurotin in Hohenbuehelia grisea.</title>
        <authorList>
            <person name="Weaver J.A."/>
            <person name="Alberti F."/>
        </authorList>
    </citation>
    <scope>NUCLEOTIDE SEQUENCE [LARGE SCALE GENOMIC DNA]</scope>
    <source>
        <strain evidence="3">T-177</strain>
    </source>
</reference>
<name>A0ABR3JL40_9AGAR</name>
<keyword evidence="3" id="KW-1185">Reference proteome</keyword>
<dbReference type="Proteomes" id="UP001556367">
    <property type="component" value="Unassembled WGS sequence"/>
</dbReference>
<feature type="region of interest" description="Disordered" evidence="1">
    <location>
        <begin position="168"/>
        <end position="275"/>
    </location>
</feature>
<dbReference type="EMBL" id="JASNQZ010000006">
    <property type="protein sequence ID" value="KAL0956072.1"/>
    <property type="molecule type" value="Genomic_DNA"/>
</dbReference>
<feature type="compositionally biased region" description="Acidic residues" evidence="1">
    <location>
        <begin position="254"/>
        <end position="267"/>
    </location>
</feature>
<feature type="compositionally biased region" description="Low complexity" evidence="1">
    <location>
        <begin position="229"/>
        <end position="243"/>
    </location>
</feature>
<sequence>MNTWATHIPYTHPWFAKPSMKRKFLDSSSSSAASSSHASQAGSDSDSPPAVSAAAAAAHSGAGAHRAKRRKFAMLEHGLAHLSLDNLSASAVPRSAGTPTSSATASGFTTAYSVSPQSATSQLTNSYDGTELAPSITEMYDPYQTNPQGIGAPRLPPTFEEEVVRPAYVEEPEPPIPSSSTHDVRMKSAGWYELEPDRESSYSGPSSVHLTTSSSTRFDSSSHPHTDATPRTNPPSSSSSTAPRRPPSGIVITDLDDLSESETEPDTDGPSVMLPESVLRALSARAFEPAINPRLTAPSTSQALVLFRPLKIPPQPELDERELEEESNEGVEARVGLGGEPLDADVSMAPDPFRASGFEQGMVVEEDDDAMDVEP</sequence>
<feature type="compositionally biased region" description="Low complexity" evidence="1">
    <location>
        <begin position="26"/>
        <end position="64"/>
    </location>
</feature>
<evidence type="ECO:0000256" key="1">
    <source>
        <dbReference type="SAM" id="MobiDB-lite"/>
    </source>
</evidence>
<accession>A0ABR3JL40</accession>
<evidence type="ECO:0000313" key="3">
    <source>
        <dbReference type="Proteomes" id="UP001556367"/>
    </source>
</evidence>
<feature type="compositionally biased region" description="Polar residues" evidence="1">
    <location>
        <begin position="201"/>
        <end position="210"/>
    </location>
</feature>
<evidence type="ECO:0000313" key="2">
    <source>
        <dbReference type="EMBL" id="KAL0956072.1"/>
    </source>
</evidence>
<proteinExistence type="predicted"/>
<protein>
    <submittedName>
        <fullName evidence="2">Uncharacterized protein</fullName>
    </submittedName>
</protein>
<comment type="caution">
    <text evidence="2">The sequence shown here is derived from an EMBL/GenBank/DDBJ whole genome shotgun (WGS) entry which is preliminary data.</text>
</comment>
<gene>
    <name evidence="2" type="ORF">HGRIS_002241</name>
</gene>
<organism evidence="2 3">
    <name type="scientific">Hohenbuehelia grisea</name>
    <dbReference type="NCBI Taxonomy" id="104357"/>
    <lineage>
        <taxon>Eukaryota</taxon>
        <taxon>Fungi</taxon>
        <taxon>Dikarya</taxon>
        <taxon>Basidiomycota</taxon>
        <taxon>Agaricomycotina</taxon>
        <taxon>Agaricomycetes</taxon>
        <taxon>Agaricomycetidae</taxon>
        <taxon>Agaricales</taxon>
        <taxon>Pleurotineae</taxon>
        <taxon>Pleurotaceae</taxon>
        <taxon>Hohenbuehelia</taxon>
    </lineage>
</organism>